<sequence length="554" mass="60299">MIFLKRLFVSVLLIASSTAFGQETSSSAILMPKSGSYSRTISVGDTAAQQFFDQGLRFAWGFYFPESIASYQEASRLAPEHPMPFWGIAHAAGPNPNSRYAQMPDDPQGAGLKAIKAALARIDRATAMEASLIKALFVFYDAESIPDPRERDQAYLAAMRSLNEQYPDDPDIAALYAGSFMSIRRWDYWDKNGDAKGETLAVAEALEHVINTGDPHPGVYHLHIHLIEASLEPERAMVSADALEATLPIGGHVVHMPAHIFVRVGDYQRAIDNNLRSLAVDKEFAEHWGDRPLPNIGTYPLSHKIHAGHALDFVRYAATMQGSSELAIKSAKQMAEAISRHGTPMGRMQKRVAAPWVTLKIFGKWDEVLAIEPLTNSTPYLTGVLSYVKGSAHVAKGNFVNATEELANIERIAASPDVSVNRAGATATAELLALAAHALEGEIKMAQGDLDGAISAFEKGVALEDTNNYTEPPDWPQSMRLYLGAALLKAGRAAEAEAVFRRDLRWHQNNGWSLFGLATALEAQGKSAAAESAHDAWKKVWSNADITLTAPAVI</sequence>
<dbReference type="Gene3D" id="1.25.40.10">
    <property type="entry name" value="Tetratricopeptide repeat domain"/>
    <property type="match status" value="1"/>
</dbReference>
<evidence type="ECO:0008006" key="4">
    <source>
        <dbReference type="Google" id="ProtNLM"/>
    </source>
</evidence>
<organism evidence="2 3">
    <name type="scientific">Candidatus Paraluminiphilus aquimaris</name>
    <dbReference type="NCBI Taxonomy" id="2518994"/>
    <lineage>
        <taxon>Bacteria</taxon>
        <taxon>Pseudomonadati</taxon>
        <taxon>Pseudomonadota</taxon>
        <taxon>Gammaproteobacteria</taxon>
        <taxon>Cellvibrionales</taxon>
        <taxon>Halieaceae</taxon>
        <taxon>Candidatus Paraluminiphilus</taxon>
    </lineage>
</organism>
<dbReference type="InterPro" id="IPR011990">
    <property type="entry name" value="TPR-like_helical_dom_sf"/>
</dbReference>
<proteinExistence type="predicted"/>
<evidence type="ECO:0000256" key="1">
    <source>
        <dbReference type="SAM" id="SignalP"/>
    </source>
</evidence>
<gene>
    <name evidence="2" type="ORF">E0F26_01405</name>
</gene>
<evidence type="ECO:0000313" key="3">
    <source>
        <dbReference type="Proteomes" id="UP001317963"/>
    </source>
</evidence>
<keyword evidence="3" id="KW-1185">Reference proteome</keyword>
<feature type="signal peptide" evidence="1">
    <location>
        <begin position="1"/>
        <end position="21"/>
    </location>
</feature>
<dbReference type="SUPFAM" id="SSF48452">
    <property type="entry name" value="TPR-like"/>
    <property type="match status" value="1"/>
</dbReference>
<name>A0ABY6Q900_9GAMM</name>
<dbReference type="PANTHER" id="PTHR45588">
    <property type="entry name" value="TPR DOMAIN-CONTAINING PROTEIN"/>
    <property type="match status" value="1"/>
</dbReference>
<protein>
    <recommendedName>
        <fullName evidence="4">Tetratricopeptide repeat protein</fullName>
    </recommendedName>
</protein>
<reference evidence="2 3" key="1">
    <citation type="submission" date="2019-02" db="EMBL/GenBank/DDBJ databases">
        <title>Halieaceae_genomes.</title>
        <authorList>
            <person name="Li S.-H."/>
        </authorList>
    </citation>
    <scope>NUCLEOTIDE SEQUENCE [LARGE SCALE GENOMIC DNA]</scope>
    <source>
        <strain evidence="2 3">JH123</strain>
    </source>
</reference>
<dbReference type="EMBL" id="CP036501">
    <property type="protein sequence ID" value="UZP75525.1"/>
    <property type="molecule type" value="Genomic_DNA"/>
</dbReference>
<dbReference type="Proteomes" id="UP001317963">
    <property type="component" value="Chromosome"/>
</dbReference>
<keyword evidence="1" id="KW-0732">Signal</keyword>
<feature type="chain" id="PRO_5045779514" description="Tetratricopeptide repeat protein" evidence="1">
    <location>
        <begin position="22"/>
        <end position="554"/>
    </location>
</feature>
<evidence type="ECO:0000313" key="2">
    <source>
        <dbReference type="EMBL" id="UZP75525.1"/>
    </source>
</evidence>
<dbReference type="PANTHER" id="PTHR45588:SF1">
    <property type="entry name" value="WW DOMAIN-CONTAINING PROTEIN"/>
    <property type="match status" value="1"/>
</dbReference>
<accession>A0ABY6Q900</accession>